<dbReference type="InterPro" id="IPR003265">
    <property type="entry name" value="HhH-GPD_domain"/>
</dbReference>
<feature type="compositionally biased region" description="Basic residues" evidence="1">
    <location>
        <begin position="96"/>
        <end position="107"/>
    </location>
</feature>
<dbReference type="GO" id="GO:0000702">
    <property type="term" value="F:oxidized base lesion DNA N-glycosylase activity"/>
    <property type="evidence" value="ECO:0007669"/>
    <property type="project" value="UniProtKB-ARBA"/>
</dbReference>
<feature type="region of interest" description="Disordered" evidence="1">
    <location>
        <begin position="311"/>
        <end position="332"/>
    </location>
</feature>
<dbReference type="CDD" id="cd00056">
    <property type="entry name" value="ENDO3c"/>
    <property type="match status" value="1"/>
</dbReference>
<organism evidence="3 4">
    <name type="scientific">Fusarium flagelliforme</name>
    <dbReference type="NCBI Taxonomy" id="2675880"/>
    <lineage>
        <taxon>Eukaryota</taxon>
        <taxon>Fungi</taxon>
        <taxon>Dikarya</taxon>
        <taxon>Ascomycota</taxon>
        <taxon>Pezizomycotina</taxon>
        <taxon>Sordariomycetes</taxon>
        <taxon>Hypocreomycetidae</taxon>
        <taxon>Hypocreales</taxon>
        <taxon>Nectriaceae</taxon>
        <taxon>Fusarium</taxon>
        <taxon>Fusarium incarnatum-equiseti species complex</taxon>
    </lineage>
</organism>
<feature type="region of interest" description="Disordered" evidence="1">
    <location>
        <begin position="1"/>
        <end position="143"/>
    </location>
</feature>
<name>A0A395N3A9_9HYPO</name>
<dbReference type="Gene3D" id="1.10.1670.10">
    <property type="entry name" value="Helix-hairpin-Helix base-excision DNA repair enzymes (C-terminal)"/>
    <property type="match status" value="1"/>
</dbReference>
<feature type="compositionally biased region" description="Basic residues" evidence="1">
    <location>
        <begin position="1"/>
        <end position="10"/>
    </location>
</feature>
<feature type="compositionally biased region" description="Basic and acidic residues" evidence="1">
    <location>
        <begin position="29"/>
        <end position="39"/>
    </location>
</feature>
<dbReference type="GO" id="GO:0016757">
    <property type="term" value="F:glycosyltransferase activity"/>
    <property type="evidence" value="ECO:0007669"/>
    <property type="project" value="UniProtKB-KW"/>
</dbReference>
<dbReference type="STRING" id="2594813.A0A395N3A9"/>
<accession>A0A395N3A9</accession>
<proteinExistence type="predicted"/>
<evidence type="ECO:0000256" key="1">
    <source>
        <dbReference type="SAM" id="MobiDB-lite"/>
    </source>
</evidence>
<dbReference type="Pfam" id="PF00730">
    <property type="entry name" value="HhH-GPD"/>
    <property type="match status" value="1"/>
</dbReference>
<dbReference type="Gene3D" id="1.10.340.30">
    <property type="entry name" value="Hypothetical protein, domain 2"/>
    <property type="match status" value="1"/>
</dbReference>
<dbReference type="GO" id="GO:0006285">
    <property type="term" value="P:base-excision repair, AP site formation"/>
    <property type="evidence" value="ECO:0007669"/>
    <property type="project" value="UniProtKB-ARBA"/>
</dbReference>
<keyword evidence="4" id="KW-1185">Reference proteome</keyword>
<keyword evidence="3" id="KW-0328">Glycosyltransferase</keyword>
<protein>
    <submittedName>
        <fullName evidence="3">Amidophosphoribosyltransferase</fullName>
    </submittedName>
</protein>
<evidence type="ECO:0000259" key="2">
    <source>
        <dbReference type="SMART" id="SM00478"/>
    </source>
</evidence>
<dbReference type="SUPFAM" id="SSF48150">
    <property type="entry name" value="DNA-glycosylase"/>
    <property type="match status" value="1"/>
</dbReference>
<dbReference type="InterPro" id="IPR023170">
    <property type="entry name" value="HhH_base_excis_C"/>
</dbReference>
<dbReference type="PANTHER" id="PTHR47203:SF1">
    <property type="entry name" value="HYPOTHETICAL BASE EXCISION DNA REPAIR PROTEIN (EUROFUNG)"/>
    <property type="match status" value="1"/>
</dbReference>
<evidence type="ECO:0000313" key="3">
    <source>
        <dbReference type="EMBL" id="RFN54591.1"/>
    </source>
</evidence>
<comment type="caution">
    <text evidence="3">The sequence shown here is derived from an EMBL/GenBank/DDBJ whole genome shotgun (WGS) entry which is preliminary data.</text>
</comment>
<gene>
    <name evidence="3" type="ORF">FIE12Z_1140</name>
</gene>
<dbReference type="Proteomes" id="UP000265631">
    <property type="component" value="Unassembled WGS sequence"/>
</dbReference>
<dbReference type="InterPro" id="IPR011257">
    <property type="entry name" value="DNA_glycosylase"/>
</dbReference>
<evidence type="ECO:0000313" key="4">
    <source>
        <dbReference type="Proteomes" id="UP000265631"/>
    </source>
</evidence>
<reference evidence="3 4" key="1">
    <citation type="journal article" date="2018" name="PLoS Pathog.">
        <title>Evolution of structural diversity of trichothecenes, a family of toxins produced by plant pathogenic and entomopathogenic fungi.</title>
        <authorList>
            <person name="Proctor R.H."/>
            <person name="McCormick S.P."/>
            <person name="Kim H.S."/>
            <person name="Cardoza R.E."/>
            <person name="Stanley A.M."/>
            <person name="Lindo L."/>
            <person name="Kelly A."/>
            <person name="Brown D.W."/>
            <person name="Lee T."/>
            <person name="Vaughan M.M."/>
            <person name="Alexander N.J."/>
            <person name="Busman M."/>
            <person name="Gutierrez S."/>
        </authorList>
    </citation>
    <scope>NUCLEOTIDE SEQUENCE [LARGE SCALE GENOMIC DNA]</scope>
    <source>
        <strain evidence="3 4">NRRL 13405</strain>
    </source>
</reference>
<dbReference type="SMART" id="SM00478">
    <property type="entry name" value="ENDO3c"/>
    <property type="match status" value="1"/>
</dbReference>
<sequence length="552" mass="60506">MAARVLRKRGAAGSKEIPEKKQKTSAQKQIKEKSPDELPHNLGPVRLPQKNAGKIPTPLEDLTESVEKVKEEEASPEAQPHTGVLNPYSPEETKSTTRRLLRPRRAAAKSSYFESDEGTGANVTAKKSGKSSSIKQEAKDEDEDVNVVMEAPVRKTVKKTKENPYGLTPGITPFAEWKAPSAGDCEEVYRRLAKIHGEAKAPEKIPAPSLEVSGCGEVPSVLDALIRTRLSANTSNRNSSAAFRGLVSTFGTVDKGIGKGSVDWNKVRIAPLPTIVESIKTGGLAQVKGKDIKAILELVYEENAKRREAFLEEKKGGKSSGMSGADGKTQGQKDLEILKTDQEILSLDHIHGMAPDEAMQTLTKFPGIGVKTASCVILFCLQQPSFAVDTHVHRISGWLKWIPPKATRDQTFSHLEVRIPDHLKYGLHKLFVQHGRSCIRCRANTSEGSEEWKKSECPLDGLMERTGLNKHTIQTSKREQPRALSTYLVARLPGDKDTPPPYSLNPLQKRGKSEVRRVKASTETGTKAVSIELQASSLATGFDADIDFYSRP</sequence>
<keyword evidence="3" id="KW-0808">Transferase</keyword>
<feature type="domain" description="HhH-GPD" evidence="2">
    <location>
        <begin position="230"/>
        <end position="437"/>
    </location>
</feature>
<dbReference type="EMBL" id="PXXK01000024">
    <property type="protein sequence ID" value="RFN54591.1"/>
    <property type="molecule type" value="Genomic_DNA"/>
</dbReference>
<dbReference type="PANTHER" id="PTHR47203">
    <property type="match status" value="1"/>
</dbReference>
<dbReference type="AlphaFoldDB" id="A0A395N3A9"/>